<dbReference type="InterPro" id="IPR006119">
    <property type="entry name" value="Resolv_N"/>
</dbReference>
<dbReference type="KEGG" id="ksk:KSE_07130"/>
<dbReference type="PROSITE" id="PS51737">
    <property type="entry name" value="RECOMBINASE_DNA_BIND"/>
    <property type="match status" value="1"/>
</dbReference>
<evidence type="ECO:0000313" key="5">
    <source>
        <dbReference type="EMBL" id="BAJ26553.1"/>
    </source>
</evidence>
<keyword evidence="2" id="KW-0233">DNA recombination</keyword>
<dbReference type="SMART" id="SM00857">
    <property type="entry name" value="Resolvase"/>
    <property type="match status" value="1"/>
</dbReference>
<dbReference type="PATRIC" id="fig|452652.3.peg.706"/>
<keyword evidence="6" id="KW-1185">Reference proteome</keyword>
<dbReference type="EMBL" id="AP010968">
    <property type="protein sequence ID" value="BAJ26553.1"/>
    <property type="molecule type" value="Genomic_DNA"/>
</dbReference>
<dbReference type="PANTHER" id="PTHR30461">
    <property type="entry name" value="DNA-INVERTASE FROM LAMBDOID PROPHAGE"/>
    <property type="match status" value="1"/>
</dbReference>
<evidence type="ECO:0000313" key="6">
    <source>
        <dbReference type="Proteomes" id="UP000007076"/>
    </source>
</evidence>
<dbReference type="InterPro" id="IPR038109">
    <property type="entry name" value="DNA_bind_recomb_sf"/>
</dbReference>
<dbReference type="GO" id="GO:0003677">
    <property type="term" value="F:DNA binding"/>
    <property type="evidence" value="ECO:0007669"/>
    <property type="project" value="UniProtKB-KW"/>
</dbReference>
<protein>
    <recommendedName>
        <fullName evidence="4">Recombinase domain-containing protein</fullName>
    </recommendedName>
</protein>
<proteinExistence type="predicted"/>
<keyword evidence="1" id="KW-0238">DNA-binding</keyword>
<evidence type="ECO:0000256" key="1">
    <source>
        <dbReference type="ARBA" id="ARBA00023125"/>
    </source>
</evidence>
<dbReference type="InterPro" id="IPR011109">
    <property type="entry name" value="DNA_bind_recombinase_dom"/>
</dbReference>
<feature type="region of interest" description="Disordered" evidence="3">
    <location>
        <begin position="230"/>
        <end position="255"/>
    </location>
</feature>
<gene>
    <name evidence="5" type="ordered locus">KSE_07130</name>
</gene>
<dbReference type="InterPro" id="IPR025827">
    <property type="entry name" value="Zn_ribbon_recom_dom"/>
</dbReference>
<feature type="domain" description="Recombinase" evidence="4">
    <location>
        <begin position="176"/>
        <end position="323"/>
    </location>
</feature>
<dbReference type="SUPFAM" id="SSF53041">
    <property type="entry name" value="Resolvase-like"/>
    <property type="match status" value="1"/>
</dbReference>
<dbReference type="CDD" id="cd00338">
    <property type="entry name" value="Ser_Recombinase"/>
    <property type="match status" value="1"/>
</dbReference>
<dbReference type="InterPro" id="IPR036162">
    <property type="entry name" value="Resolvase-like_N_sf"/>
</dbReference>
<dbReference type="PANTHER" id="PTHR30461:SF2">
    <property type="entry name" value="SERINE RECOMBINASE PINE-RELATED"/>
    <property type="match status" value="1"/>
</dbReference>
<accession>E4N5S2</accession>
<sequence>MFTGRLRGVSAIRLSVLTDETTSPERQREANDRTAEMLNIDFGEGDQRREAVDLDVSASKTAPWERPELGKWLADPDSFDVIVWWRFDRAVRSQGHMHKLAEWASEHRKMIVFAEGVGGSQQTFDFRNPLDPVTRMMLNQFAFAAEMEAWSIKERVTGAQAAMRRMPFRFKGGRPSYGYKIIPMPAEHGGVGKTLGQDESAVKVIIRIIRDLLDGKTITRICQELENDEVPTPRDHWSVSRGRKTGGKTGGAKGETNVRDVFKWVPTVLKKILTNPALLGWKMHNGDPIRDAEGAPILATEQPILTREEFDVIGKLFDDRKITEPRAIPTDASKLLRVVHCGTCGSRMYHQTNKKQQRAYTCGGHLTRVKCASPMTIRADWVEDYVEREFLALTGRIRIQRTIITPGYDPAQELAHVLAEYEAHQEEKGEQKSTAAKAAWKRRAAALDNRMATLESTPARPETREKVATDETFADLWGKSDDDARRRLLLDAGARLEIRKGVRGGWRTLDPRRVSFTVTGDLDPAVESWAGLRDELTMTPETAPAAGSRMRLAEPVGASAA</sequence>
<name>E4N5S2_KITSK</name>
<dbReference type="HOGENOM" id="CLU_010686_15_0_11"/>
<dbReference type="GO" id="GO:0000150">
    <property type="term" value="F:DNA strand exchange activity"/>
    <property type="evidence" value="ECO:0007669"/>
    <property type="project" value="InterPro"/>
</dbReference>
<dbReference type="STRING" id="452652.KSE_07130"/>
<dbReference type="Gene3D" id="3.40.50.1390">
    <property type="entry name" value="Resolvase, N-terminal catalytic domain"/>
    <property type="match status" value="1"/>
</dbReference>
<dbReference type="Gene3D" id="3.90.1750.20">
    <property type="entry name" value="Putative Large Serine Recombinase, Chain B, Domain 2"/>
    <property type="match status" value="1"/>
</dbReference>
<dbReference type="InterPro" id="IPR050639">
    <property type="entry name" value="SSR_resolvase"/>
</dbReference>
<evidence type="ECO:0000256" key="3">
    <source>
        <dbReference type="SAM" id="MobiDB-lite"/>
    </source>
</evidence>
<feature type="region of interest" description="Disordered" evidence="3">
    <location>
        <begin position="538"/>
        <end position="561"/>
    </location>
</feature>
<reference evidence="5 6" key="1">
    <citation type="journal article" date="2010" name="DNA Res.">
        <title>Genome sequence of Kitasatospora setae NBRC 14216T: an evolutionary snapshot of the family Streptomycetaceae.</title>
        <authorList>
            <person name="Ichikawa N."/>
            <person name="Oguchi A."/>
            <person name="Ikeda H."/>
            <person name="Ishikawa J."/>
            <person name="Kitani S."/>
            <person name="Watanabe Y."/>
            <person name="Nakamura S."/>
            <person name="Katano Y."/>
            <person name="Kishi E."/>
            <person name="Sasagawa M."/>
            <person name="Ankai A."/>
            <person name="Fukui S."/>
            <person name="Hashimoto Y."/>
            <person name="Kamata S."/>
            <person name="Otoguro M."/>
            <person name="Tanikawa S."/>
            <person name="Nihira T."/>
            <person name="Horinouchi S."/>
            <person name="Ohnishi Y."/>
            <person name="Hayakawa M."/>
            <person name="Kuzuyama T."/>
            <person name="Arisawa A."/>
            <person name="Nomoto F."/>
            <person name="Miura H."/>
            <person name="Takahashi Y."/>
            <person name="Fujita N."/>
        </authorList>
    </citation>
    <scope>NUCLEOTIDE SEQUENCE [LARGE SCALE GENOMIC DNA]</scope>
    <source>
        <strain evidence="6">ATCC 33774 / DSM 43861 / JCM 3304 / KCC A-0304 / NBRC 14216 / KM-6054</strain>
    </source>
</reference>
<dbReference type="eggNOG" id="COG1961">
    <property type="taxonomic scope" value="Bacteria"/>
</dbReference>
<dbReference type="Pfam" id="PF07508">
    <property type="entry name" value="Recombinase"/>
    <property type="match status" value="1"/>
</dbReference>
<dbReference type="Proteomes" id="UP000007076">
    <property type="component" value="Chromosome"/>
</dbReference>
<evidence type="ECO:0000259" key="4">
    <source>
        <dbReference type="PROSITE" id="PS51737"/>
    </source>
</evidence>
<dbReference type="Pfam" id="PF00239">
    <property type="entry name" value="Resolvase"/>
    <property type="match status" value="1"/>
</dbReference>
<dbReference type="Pfam" id="PF13408">
    <property type="entry name" value="Zn_ribbon_recom"/>
    <property type="match status" value="1"/>
</dbReference>
<organism evidence="5 6">
    <name type="scientific">Kitasatospora setae (strain ATCC 33774 / DSM 43861 / JCM 3304 / KCC A-0304 / NBRC 14216 / KM-6054)</name>
    <name type="common">Streptomyces setae</name>
    <dbReference type="NCBI Taxonomy" id="452652"/>
    <lineage>
        <taxon>Bacteria</taxon>
        <taxon>Bacillati</taxon>
        <taxon>Actinomycetota</taxon>
        <taxon>Actinomycetes</taxon>
        <taxon>Kitasatosporales</taxon>
        <taxon>Streptomycetaceae</taxon>
        <taxon>Kitasatospora</taxon>
    </lineage>
</organism>
<dbReference type="AlphaFoldDB" id="E4N5S2"/>
<evidence type="ECO:0000256" key="2">
    <source>
        <dbReference type="ARBA" id="ARBA00023172"/>
    </source>
</evidence>